<dbReference type="InterPro" id="IPR000467">
    <property type="entry name" value="G_patch_dom"/>
</dbReference>
<dbReference type="Pfam" id="PF01585">
    <property type="entry name" value="G-patch"/>
    <property type="match status" value="1"/>
</dbReference>
<dbReference type="VEuPathDB" id="VectorBase:ADAC007015"/>
<dbReference type="OMA" id="YCYQVNY"/>
<dbReference type="EnsemblMetazoa" id="ADAC007015-RA">
    <property type="protein sequence ID" value="ADAC007015-PA"/>
    <property type="gene ID" value="ADAC007015"/>
</dbReference>
<dbReference type="STRING" id="43151.W5JD95"/>
<protein>
    <recommendedName>
        <fullName evidence="6">G-patch domain-containing protein</fullName>
    </recommendedName>
</protein>
<evidence type="ECO:0008006" key="6">
    <source>
        <dbReference type="Google" id="ProtNLM"/>
    </source>
</evidence>
<gene>
    <name evidence="3" type="ORF">AND_007015</name>
</gene>
<dbReference type="PROSITE" id="PS51827">
    <property type="entry name" value="XTBD"/>
    <property type="match status" value="1"/>
</dbReference>
<organism evidence="3">
    <name type="scientific">Anopheles darlingi</name>
    <name type="common">Mosquito</name>
    <dbReference type="NCBI Taxonomy" id="43151"/>
    <lineage>
        <taxon>Eukaryota</taxon>
        <taxon>Metazoa</taxon>
        <taxon>Ecdysozoa</taxon>
        <taxon>Arthropoda</taxon>
        <taxon>Hexapoda</taxon>
        <taxon>Insecta</taxon>
        <taxon>Pterygota</taxon>
        <taxon>Neoptera</taxon>
        <taxon>Endopterygota</taxon>
        <taxon>Diptera</taxon>
        <taxon>Nematocera</taxon>
        <taxon>Culicoidea</taxon>
        <taxon>Culicidae</taxon>
        <taxon>Anophelinae</taxon>
        <taxon>Anopheles</taxon>
    </lineage>
</organism>
<dbReference type="GO" id="GO:0003676">
    <property type="term" value="F:nucleic acid binding"/>
    <property type="evidence" value="ECO:0007669"/>
    <property type="project" value="InterPro"/>
</dbReference>
<dbReference type="eggNOG" id="KOG1721">
    <property type="taxonomic scope" value="Eukaryota"/>
</dbReference>
<accession>W5JD95</accession>
<dbReference type="AlphaFoldDB" id="W5JD95"/>
<name>W5JD95_ANODA</name>
<proteinExistence type="predicted"/>
<dbReference type="PANTHER" id="PTHR20923">
    <property type="entry name" value="BAT4 PROTEIN-RELATED"/>
    <property type="match status" value="1"/>
</dbReference>
<evidence type="ECO:0000259" key="2">
    <source>
        <dbReference type="PROSITE" id="PS51827"/>
    </source>
</evidence>
<reference evidence="3" key="2">
    <citation type="submission" date="2010-05" db="EMBL/GenBank/DDBJ databases">
        <authorList>
            <person name="Almeida L.G."/>
            <person name="Nicolas M.F."/>
            <person name="Souza R.C."/>
            <person name="Vasconcelos A.T.R."/>
        </authorList>
    </citation>
    <scope>NUCLEOTIDE SEQUENCE</scope>
</reference>
<feature type="domain" description="XRN2-binding (XTBD)" evidence="2">
    <location>
        <begin position="24"/>
        <end position="108"/>
    </location>
</feature>
<keyword evidence="5" id="KW-1185">Reference proteome</keyword>
<dbReference type="SMART" id="SM00443">
    <property type="entry name" value="G_patch"/>
    <property type="match status" value="1"/>
</dbReference>
<dbReference type="PROSITE" id="PS50174">
    <property type="entry name" value="G_PATCH"/>
    <property type="match status" value="1"/>
</dbReference>
<dbReference type="PANTHER" id="PTHR20923:SF1">
    <property type="entry name" value="G PATCH DOMAIN AND ANKYRIN REPEAT-CONTAINING PROTEIN 1"/>
    <property type="match status" value="1"/>
</dbReference>
<dbReference type="InterPro" id="IPR039146">
    <property type="entry name" value="GPANK1"/>
</dbReference>
<sequence>MDSGYFGEALSGNEELTVATDWDIDSYRSSADTLALWNLKKWFMELHKEYIAEDELVPLAQAFANSQAYGCVYPPAMMERLAQLGEPIARIYQNLRSTKAVRHLVPAGKAALLELRQVSYEQHYAALISHQTANLRPVIPVRRLADIFQNIVVVNNSLKDTVQWLERLGASTISLVMCRLTHKTYEVKAYADHFFITKAAGQYEQAHANCVSNLMEILKWYCYQVNYRRHVDVNEYNVERLVRPDLEEANAIDSNNVGYRILKRLGWTGGAGLGSHQQGIVKPIELGRYSYRRGLGSPHKWPKSVRGLKRLHADCQMDIPFYQQLMKMFIQRKPYYDLIFSPEFTEAERTLLSRMASHYRIRYETRQTLSGMLQFVLVRYPFSPHEILVQVLIYEHPLFKKFFELDLEQSFSTQRVRGRNICLSVSQEPTAVPQSTLQATDPAYFALISRSSAICGSLRSGFEVIGAPDRPTEEQREPRVIECYSTACSTAGCLLFDILSCLSFDGRRSMVFAAGSRSDRPL</sequence>
<reference evidence="3 5" key="1">
    <citation type="journal article" date="2010" name="BMC Genomics">
        <title>Combination of measures distinguishes pre-miRNAs from other stem-loops in the genome of the newly sequenced Anopheles darlingi.</title>
        <authorList>
            <person name="Mendes N.D."/>
            <person name="Freitas A.T."/>
            <person name="Vasconcelos A.T."/>
            <person name="Sagot M.F."/>
        </authorList>
    </citation>
    <scope>NUCLEOTIDE SEQUENCE</scope>
</reference>
<dbReference type="Pfam" id="PF11952">
    <property type="entry name" value="XTBD"/>
    <property type="match status" value="1"/>
</dbReference>
<dbReference type="HOGENOM" id="CLU_039663_1_0_1"/>
<reference evidence="4" key="4">
    <citation type="submission" date="2015-06" db="UniProtKB">
        <authorList>
            <consortium name="EnsemblMetazoa"/>
        </authorList>
    </citation>
    <scope>IDENTIFICATION</scope>
</reference>
<evidence type="ECO:0000313" key="5">
    <source>
        <dbReference type="Proteomes" id="UP000000673"/>
    </source>
</evidence>
<dbReference type="VEuPathDB" id="VectorBase:ADAR2_004549"/>
<dbReference type="EMBL" id="ADMH02001712">
    <property type="protein sequence ID" value="ETN61323.1"/>
    <property type="molecule type" value="Genomic_DNA"/>
</dbReference>
<feature type="domain" description="G-patch" evidence="1">
    <location>
        <begin position="254"/>
        <end position="300"/>
    </location>
</feature>
<evidence type="ECO:0000259" key="1">
    <source>
        <dbReference type="PROSITE" id="PS50174"/>
    </source>
</evidence>
<dbReference type="Proteomes" id="UP000000673">
    <property type="component" value="Unassembled WGS sequence"/>
</dbReference>
<evidence type="ECO:0000313" key="4">
    <source>
        <dbReference type="EnsemblMetazoa" id="ADAC007015-PA"/>
    </source>
</evidence>
<reference evidence="3" key="3">
    <citation type="journal article" date="2013" name="Nucleic Acids Res.">
        <title>The genome of Anopheles darlingi, the main neotropical malaria vector.</title>
        <authorList>
            <person name="Marinotti O."/>
            <person name="Cerqueira G.C."/>
            <person name="de Almeida L.G."/>
            <person name="Ferro M.I."/>
            <person name="Loreto E.L."/>
            <person name="Zaha A."/>
            <person name="Teixeira S.M."/>
            <person name="Wespiser A.R."/>
            <person name="Almeida E Silva A."/>
            <person name="Schlindwein A.D."/>
            <person name="Pacheco A.C."/>
            <person name="Silva A.L."/>
            <person name="Graveley B.R."/>
            <person name="Walenz B.P."/>
            <person name="Lima Bde A."/>
            <person name="Ribeiro C.A."/>
            <person name="Nunes-Silva C.G."/>
            <person name="de Carvalho C.R."/>
            <person name="Soares C.M."/>
            <person name="de Menezes C.B."/>
            <person name="Matiolli C."/>
            <person name="Caffrey D."/>
            <person name="Araujo D.A."/>
            <person name="de Oliveira D.M."/>
            <person name="Golenbock D."/>
            <person name="Grisard E.C."/>
            <person name="Fantinatti-Garboggini F."/>
            <person name="de Carvalho F.M."/>
            <person name="Barcellos F.G."/>
            <person name="Prosdocimi F."/>
            <person name="May G."/>
            <person name="Azevedo Junior G.M."/>
            <person name="Guimaraes G.M."/>
            <person name="Goldman G.H."/>
            <person name="Padilha I.Q."/>
            <person name="Batista Jda S."/>
            <person name="Ferro J.A."/>
            <person name="Ribeiro J.M."/>
            <person name="Fietto J.L."/>
            <person name="Dabbas K.M."/>
            <person name="Cerdeira L."/>
            <person name="Agnez-Lima L.F."/>
            <person name="Brocchi M."/>
            <person name="de Carvalho M.O."/>
            <person name="Teixeira Mde M."/>
            <person name="Diniz Maia Mde M."/>
            <person name="Goldman M.H."/>
            <person name="Cruz Schneider M.P."/>
            <person name="Felipe M.S."/>
            <person name="Hungria M."/>
            <person name="Nicolas M.F."/>
            <person name="Pereira M."/>
            <person name="Montes M.A."/>
            <person name="Cantao M.E."/>
            <person name="Vincentz M."/>
            <person name="Rafael M.S."/>
            <person name="Silverman N."/>
            <person name="Stoco P.H."/>
            <person name="Souza R.C."/>
            <person name="Vicentini R."/>
            <person name="Gazzinelli R.T."/>
            <person name="Neves Rde O."/>
            <person name="Silva R."/>
            <person name="Astolfi-Filho S."/>
            <person name="Maciel T.E."/>
            <person name="Urmenyi T.P."/>
            <person name="Tadei W.P."/>
            <person name="Camargo E.P."/>
            <person name="de Vasconcelos A.T."/>
        </authorList>
    </citation>
    <scope>NUCLEOTIDE SEQUENCE</scope>
</reference>
<dbReference type="InterPro" id="IPR021859">
    <property type="entry name" value="XTBD"/>
</dbReference>
<evidence type="ECO:0000313" key="3">
    <source>
        <dbReference type="EMBL" id="ETN61323.1"/>
    </source>
</evidence>